<evidence type="ECO:0000313" key="7">
    <source>
        <dbReference type="Proteomes" id="UP000054007"/>
    </source>
</evidence>
<gene>
    <name evidence="6" type="ORF">CYLTODRAFT_486494</name>
</gene>
<dbReference type="Gene3D" id="2.30.29.30">
    <property type="entry name" value="Pleckstrin-homology domain (PH domain)/Phosphotyrosine-binding domain (PTB)"/>
    <property type="match status" value="1"/>
</dbReference>
<dbReference type="InterPro" id="IPR023362">
    <property type="entry name" value="PH-BEACH_dom"/>
</dbReference>
<dbReference type="InterPro" id="IPR056252">
    <property type="entry name" value="Alfy-like_Arm-like"/>
</dbReference>
<dbReference type="Gene3D" id="1.10.1540.10">
    <property type="entry name" value="BEACH domain"/>
    <property type="match status" value="1"/>
</dbReference>
<dbReference type="InterPro" id="IPR011993">
    <property type="entry name" value="PH-like_dom_sf"/>
</dbReference>
<dbReference type="PROSITE" id="PS50197">
    <property type="entry name" value="BEACH"/>
    <property type="match status" value="1"/>
</dbReference>
<dbReference type="PROSITE" id="PS50294">
    <property type="entry name" value="WD_REPEATS_REGION"/>
    <property type="match status" value="1"/>
</dbReference>
<dbReference type="InterPro" id="IPR051944">
    <property type="entry name" value="BEACH_domain_protein"/>
</dbReference>
<feature type="repeat" description="WD" evidence="3">
    <location>
        <begin position="1832"/>
        <end position="1873"/>
    </location>
</feature>
<dbReference type="PROSITE" id="PS00678">
    <property type="entry name" value="WD_REPEATS_1"/>
    <property type="match status" value="1"/>
</dbReference>
<evidence type="ECO:0000256" key="3">
    <source>
        <dbReference type="PROSITE-ProRule" id="PRU00221"/>
    </source>
</evidence>
<dbReference type="InterPro" id="IPR036372">
    <property type="entry name" value="BEACH_dom_sf"/>
</dbReference>
<dbReference type="OrthoDB" id="26681at2759"/>
<keyword evidence="2" id="KW-0677">Repeat</keyword>
<dbReference type="STRING" id="1314674.A0A0D7BPE1"/>
<keyword evidence="7" id="KW-1185">Reference proteome</keyword>
<organism evidence="6 7">
    <name type="scientific">Cylindrobasidium torrendii FP15055 ss-10</name>
    <dbReference type="NCBI Taxonomy" id="1314674"/>
    <lineage>
        <taxon>Eukaryota</taxon>
        <taxon>Fungi</taxon>
        <taxon>Dikarya</taxon>
        <taxon>Basidiomycota</taxon>
        <taxon>Agaricomycotina</taxon>
        <taxon>Agaricomycetes</taxon>
        <taxon>Agaricomycetidae</taxon>
        <taxon>Agaricales</taxon>
        <taxon>Marasmiineae</taxon>
        <taxon>Physalacriaceae</taxon>
        <taxon>Cylindrobasidium</taxon>
    </lineage>
</organism>
<dbReference type="InterPro" id="IPR019775">
    <property type="entry name" value="WD40_repeat_CS"/>
</dbReference>
<dbReference type="InterPro" id="IPR015943">
    <property type="entry name" value="WD40/YVTN_repeat-like_dom_sf"/>
</dbReference>
<dbReference type="SUPFAM" id="SSF50729">
    <property type="entry name" value="PH domain-like"/>
    <property type="match status" value="1"/>
</dbReference>
<dbReference type="EMBL" id="KN880445">
    <property type="protein sequence ID" value="KIY72282.1"/>
    <property type="molecule type" value="Genomic_DNA"/>
</dbReference>
<dbReference type="SUPFAM" id="SSF81837">
    <property type="entry name" value="BEACH domain"/>
    <property type="match status" value="1"/>
</dbReference>
<evidence type="ECO:0000256" key="1">
    <source>
        <dbReference type="ARBA" id="ARBA00022574"/>
    </source>
</evidence>
<dbReference type="InterPro" id="IPR001680">
    <property type="entry name" value="WD40_rpt"/>
</dbReference>
<dbReference type="PANTHER" id="PTHR46108">
    <property type="entry name" value="BLUE CHEESE"/>
    <property type="match status" value="1"/>
</dbReference>
<dbReference type="CDD" id="cd06071">
    <property type="entry name" value="Beach"/>
    <property type="match status" value="1"/>
</dbReference>
<proteinExistence type="predicted"/>
<dbReference type="InterPro" id="IPR036322">
    <property type="entry name" value="WD40_repeat_dom_sf"/>
</dbReference>
<evidence type="ECO:0000259" key="5">
    <source>
        <dbReference type="PROSITE" id="PS51783"/>
    </source>
</evidence>
<reference evidence="6 7" key="1">
    <citation type="journal article" date="2015" name="Fungal Genet. Biol.">
        <title>Evolution of novel wood decay mechanisms in Agaricales revealed by the genome sequences of Fistulina hepatica and Cylindrobasidium torrendii.</title>
        <authorList>
            <person name="Floudas D."/>
            <person name="Held B.W."/>
            <person name="Riley R."/>
            <person name="Nagy L.G."/>
            <person name="Koehler G."/>
            <person name="Ransdell A.S."/>
            <person name="Younus H."/>
            <person name="Chow J."/>
            <person name="Chiniquy J."/>
            <person name="Lipzen A."/>
            <person name="Tritt A."/>
            <person name="Sun H."/>
            <person name="Haridas S."/>
            <person name="LaButti K."/>
            <person name="Ohm R.A."/>
            <person name="Kues U."/>
            <person name="Blanchette R.A."/>
            <person name="Grigoriev I.V."/>
            <person name="Minto R.E."/>
            <person name="Hibbett D.S."/>
        </authorList>
    </citation>
    <scope>NUCLEOTIDE SEQUENCE [LARGE SCALE GENOMIC DNA]</scope>
    <source>
        <strain evidence="6 7">FP15055 ss-10</strain>
    </source>
</reference>
<dbReference type="Proteomes" id="UP000054007">
    <property type="component" value="Unassembled WGS sequence"/>
</dbReference>
<keyword evidence="1 3" id="KW-0853">WD repeat</keyword>
<dbReference type="SUPFAM" id="SSF49899">
    <property type="entry name" value="Concanavalin A-like lectins/glucanases"/>
    <property type="match status" value="1"/>
</dbReference>
<evidence type="ECO:0000313" key="6">
    <source>
        <dbReference type="EMBL" id="KIY72282.1"/>
    </source>
</evidence>
<dbReference type="SMART" id="SM00320">
    <property type="entry name" value="WD40"/>
    <property type="match status" value="3"/>
</dbReference>
<protein>
    <submittedName>
        <fullName evidence="6">Beach-domain-containing protein</fullName>
    </submittedName>
</protein>
<dbReference type="SMART" id="SM01026">
    <property type="entry name" value="Beach"/>
    <property type="match status" value="1"/>
</dbReference>
<feature type="domain" description="BEACH-type PH" evidence="5">
    <location>
        <begin position="1244"/>
        <end position="1366"/>
    </location>
</feature>
<evidence type="ECO:0000256" key="2">
    <source>
        <dbReference type="ARBA" id="ARBA00022737"/>
    </source>
</evidence>
<sequence>MLRTLLTPLVARFDLSPRTPSFGLPQEEEEQSPEDFAREVMIELMRNATDKLKAADTLRERAEILAEIQKIMLQDDQTKEVFRELDGFLLLMSVLSTLRVENDGPVQEPEEQILLEVLEAIRMVFMIISDAVHDNAQNAEYFKEHIGYDSLSLAIRELVADKRTADVTLGFLLAMSLNDFALSGIFTTLRSVSAEEVDEKILEIQSRLIVIRQPDAIRLLWDSAPNDDRIMRYAVFKLFELLCASCHRNHAILSTMGIMESLISKYLDLRQATDSSDKERQVAQRLIRRLLELGSSPKEARFLLQRVVTDEKSLDLETLEVVRTAMKSKWLQHFSLESPATMIMSHPGARGVPPNGFTFAIWLWVEQLPKATLHPILTLRVGKDLILALSVRTNGKLELRCSANREPAVFNRATVPKKRWCHITLVYYPNMAATPSIRLFIDGVLNDTLSWVYPKPVTYATSTEYVLGSDDPDAQMSWCIGTAYLLSAPLGDDLPRLIHHLGPRYQGCFQDPSIIKFLTYEASTSLNMFLMTAAAKGSSIESLSLMKAVRDGLGIPPTAILFSMSGLNVKESGSLSSIPMITSPREFTIHGDVLAVKASCLDLALWKIGGTAVPMRLLQLANTPHEISRTLSILLDSIRNSWQNSDDMERMRGYDIVADILRPKAHLINLTSFETLFEAMGLNFKSPEYSTVVNVIAYKSIALDFELWSQTRRDIQQVYLDHFLTLLEVSRFKAFNMKQRMSKLGLVRRLLFVLQTEWFQPEHLEGVIAAMKAAAKANFSKDEAVKPLFSYIAANIYEGSVNPSSPRSVISRIDFTLSPRKAELLLDMVLDIITVESYYAKFAAVLPVNRICLLLLGDRPSPFVAARVLRLVQLAIRSSTSFSRKFELISGWSVLKTVVPEAWDSDVNRIAFEVMQGQAGEATQCPQMVPVILSALQTGLNGVARDCGFGDELLEQEGSPAGAALSTMECLVMDLINVHATTIGFRQVFKSQQTTKLFVDAYRSFTSRLMRADVVNRRTMGLLEKISHFGIALAVDDALAGAQKREIQAIHQDAEALLNPSATSSEFSPALFADLRSVRDRFASARFSMQVSERTVMKTVMRMLEWRKTIKQSERKRLRKALLDLREYRRQVTRLNEWSVGLMSERGIWPNHEERLWRLDETEGPHRIRCKLEPETQRLPNPRIEGLGHVRDVSVEAEPVTAVTQLEVPPWAESYEVATTELEERQLMDDVKDDKLRRVRHELEPKDVVEAVATVARIAGVDSSPGLLIIGKTHLYMLDGLVENDEGEVIDAFEAPQRLFFVPGSKVELDGPQKAQRWSHGQIETFSKKTFLFRDVGLEIYFKDSRSLLVVFLDKKKRSDIDARLTSIANILSQRNIPSTPGGFLRTPLLGLMSAGATVFTGFREDELATAQRKWQAREISNYTYLSILNQISGRTPSDATQYPVFPWVIQDYTSSVLDLNDPNTFRDLTKPMGALNDARAEAARVRYESLESVGEKPFHYGTHFSSSMIVCHFLIRLAPYTNMFKTLQGGDWDLPDRLFASVGRMYDSAAKDVRGDVRELIPEFFTCPEFLENVRNIDFGVLQSTGEKIHDVKLPPWARDDPLLFITLNRRALESSYVSENLPAWIDLIWGCKQRDPAALNCFHPLSYEGSIDLDSIQDDLEREATVGIIHNFGQTPRKLFEAPHPQRFNHGLHSLPLGTLHGVAEDAQFLNQDTKPLKDLGSEVAVRELALDMIGERIIPCPAGRIVVPSHPHEQIEWGTDGLHAGQLRVLVDNKVVQVVEGMTAQCATFADLNNLVTGSNDYAVRIWRVGRNGHGGSGPAMHITLSNTMRMHEGNVMALAASRPWSIIVSGSEDGSAAVWDLNRGTYIRSIWHPMEDGKPAAVSLVTINESTGYIATCSRNLLMLHTINGRRVASLDLTQSPAMQLHILSMAFHEREYSSMGVLATGGADGSIVLRSWTADGTPEGEKARWEFITLRSMKVRASRGGWTPAVTALKFLGESLCHGEENGKSFLWTLPD</sequence>
<dbReference type="Gene3D" id="2.60.120.200">
    <property type="match status" value="1"/>
</dbReference>
<name>A0A0D7BPE1_9AGAR</name>
<accession>A0A0D7BPE1</accession>
<dbReference type="InterPro" id="IPR013320">
    <property type="entry name" value="ConA-like_dom_sf"/>
</dbReference>
<dbReference type="Pfam" id="PF23295">
    <property type="entry name" value="Arm_4"/>
    <property type="match status" value="1"/>
</dbReference>
<dbReference type="PROSITE" id="PS51783">
    <property type="entry name" value="PH_BEACH"/>
    <property type="match status" value="1"/>
</dbReference>
<dbReference type="Pfam" id="PF00400">
    <property type="entry name" value="WD40"/>
    <property type="match status" value="1"/>
</dbReference>
<dbReference type="InterPro" id="IPR000409">
    <property type="entry name" value="BEACH_dom"/>
</dbReference>
<dbReference type="SUPFAM" id="SSF50978">
    <property type="entry name" value="WD40 repeat-like"/>
    <property type="match status" value="1"/>
</dbReference>
<dbReference type="PROSITE" id="PS50082">
    <property type="entry name" value="WD_REPEATS_2"/>
    <property type="match status" value="1"/>
</dbReference>
<evidence type="ECO:0000259" key="4">
    <source>
        <dbReference type="PROSITE" id="PS50197"/>
    </source>
</evidence>
<dbReference type="Pfam" id="PF02138">
    <property type="entry name" value="Beach"/>
    <property type="match status" value="1"/>
</dbReference>
<dbReference type="Gene3D" id="2.130.10.10">
    <property type="entry name" value="YVTN repeat-like/Quinoprotein amine dehydrogenase"/>
    <property type="match status" value="1"/>
</dbReference>
<feature type="domain" description="BEACH" evidence="4">
    <location>
        <begin position="1400"/>
        <end position="1689"/>
    </location>
</feature>
<dbReference type="PANTHER" id="PTHR46108:SF4">
    <property type="entry name" value="BLUE CHEESE"/>
    <property type="match status" value="1"/>
</dbReference>